<dbReference type="Pfam" id="PF13884">
    <property type="entry name" value="Peptidase_S74"/>
    <property type="match status" value="1"/>
</dbReference>
<dbReference type="RefSeq" id="XP_008295255.1">
    <property type="nucleotide sequence ID" value="XM_008297033.1"/>
</dbReference>
<feature type="domain" description="NDT80" evidence="10">
    <location>
        <begin position="159"/>
        <end position="438"/>
    </location>
</feature>
<accession>A0A9Y4TUK3</accession>
<dbReference type="Pfam" id="PF05224">
    <property type="entry name" value="NDT80_PhoG"/>
    <property type="match status" value="1"/>
</dbReference>
<gene>
    <name evidence="13" type="primary">myrfl</name>
</gene>
<dbReference type="PROSITE" id="PS51688">
    <property type="entry name" value="ICA"/>
    <property type="match status" value="1"/>
</dbReference>
<dbReference type="Pfam" id="PF13887">
    <property type="entry name" value="MYRF_ICA"/>
    <property type="match status" value="1"/>
</dbReference>
<dbReference type="InterPro" id="IPR008967">
    <property type="entry name" value="p53-like_TF_DNA-bd_sf"/>
</dbReference>
<evidence type="ECO:0000256" key="1">
    <source>
        <dbReference type="ARBA" id="ARBA00004167"/>
    </source>
</evidence>
<comment type="subcellular location">
    <subcellularLocation>
        <location evidence="1">Membrane</location>
        <topology evidence="1">Single-pass membrane protein</topology>
    </subcellularLocation>
</comment>
<sequence>MEPGGSRQHLQVLGENEALQQFFNGQDVSGVLDNSVAVDTSILEQYLSNDVDPSSFMLPESPPDSSSEACSPAQIPGTIIYKPSYWSNQQTTQEVFEPTSQSGAYCRFKDRGSAPTHPELLTHHQLHTLGLTNTYVKSGTPPAPPHLHAHHSPEHYLSPESCSQVYTPPTPPSPPSNGYVTGPAVATPPSVGFPGSASTLRTCSPDTKKRRRSESEEASMSCGEGDGPHGGAVGNSVGGLTLGSHQLLTWEQYQLEHWGTFYDSSYQILSPPAYHVDTDKGFNYSAIDEAFVCQKKNHFQVTVHIGVAAEPQYVRTPSGPRQVDHFQMKVFGVKLETPSHQVTIEQSQPDRTKKPFHPVRISLPGGKITKVTLGRLHFSETTANNMRKKGKPNPDQRYFQMVVGLYAAVGEETFLLTALVSERIIVRASNPGQFETDGDALWQRGTQQEAVFCQGRVGINTDSPDEALVVCGNAKVMGAVMQPSDRRAKHNIQEVDSEQQLKRITQMRIVEFDYKPEFASSMGIDHTHQTGIIAQEVKELLPSAVKEVGDVSCSDGETIENFLMVDKEQIFMENVGAVQQLSKLTDNLETRINELEVWNRRLAKLKSLTGSLRSTGRPQKHSVVSITPSIDPCKSEKIEKEVESQKSSHCLQQKVFQASVFALLATMAFCVISITALYLVNLKEDDFDLIPDLNNGSVVPPQTTWTSTVPPTRPPGPWPPDVDFCDLLFCDQVHCCPAPAGGGNGSSADPSKWEDQKDLPGTNTTIESFRIKESQQLIDRRYCLRDECGPGRFVFRVPVSQFVPDNMRVTLIMNSTELLVVHLCSFDESVACSTLMDKTTVTGSRYPSDTQWKSNKRIKPFRESFLNLVFYHIYHINVINVCFHVSLQGQADCSTDHHYMGALFTDYHFYFYRRCLDP</sequence>
<dbReference type="PANTHER" id="PTHR13029:SF17">
    <property type="entry name" value="MYELIN REGULATORY FACTOR-LIKE PROTEIN"/>
    <property type="match status" value="1"/>
</dbReference>
<evidence type="ECO:0000313" key="13">
    <source>
        <dbReference type="RefSeq" id="XP_008295255.1"/>
    </source>
</evidence>
<dbReference type="GO" id="GO:0043565">
    <property type="term" value="F:sequence-specific DNA binding"/>
    <property type="evidence" value="ECO:0007669"/>
    <property type="project" value="TreeGrafter"/>
</dbReference>
<dbReference type="Gene3D" id="2.60.40.1390">
    <property type="entry name" value="NDT80 DNA-binding domain"/>
    <property type="match status" value="2"/>
</dbReference>
<dbReference type="GO" id="GO:0016540">
    <property type="term" value="P:protein autoprocessing"/>
    <property type="evidence" value="ECO:0007669"/>
    <property type="project" value="InterPro"/>
</dbReference>
<comment type="similarity">
    <text evidence="2">Belongs to the MRF family.</text>
</comment>
<reference evidence="13" key="1">
    <citation type="submission" date="2025-08" db="UniProtKB">
        <authorList>
            <consortium name="RefSeq"/>
        </authorList>
    </citation>
    <scope>IDENTIFICATION</scope>
</reference>
<feature type="region of interest" description="Disordered" evidence="8">
    <location>
        <begin position="135"/>
        <end position="237"/>
    </location>
</feature>
<dbReference type="PANTHER" id="PTHR13029">
    <property type="match status" value="1"/>
</dbReference>
<dbReference type="InterPro" id="IPR037141">
    <property type="entry name" value="NDT80_DNA-bd_dom_sf"/>
</dbReference>
<evidence type="ECO:0000256" key="6">
    <source>
        <dbReference type="ARBA" id="ARBA00023136"/>
    </source>
</evidence>
<evidence type="ECO:0000256" key="2">
    <source>
        <dbReference type="ARBA" id="ARBA00008221"/>
    </source>
</evidence>
<dbReference type="GO" id="GO:0005634">
    <property type="term" value="C:nucleus"/>
    <property type="evidence" value="ECO:0007669"/>
    <property type="project" value="TreeGrafter"/>
</dbReference>
<dbReference type="GO" id="GO:0005789">
    <property type="term" value="C:endoplasmic reticulum membrane"/>
    <property type="evidence" value="ECO:0007669"/>
    <property type="project" value="TreeGrafter"/>
</dbReference>
<feature type="compositionally biased region" description="Gly residues" evidence="8">
    <location>
        <begin position="224"/>
        <end position="237"/>
    </location>
</feature>
<keyword evidence="4 9" id="KW-1133">Transmembrane helix</keyword>
<dbReference type="GeneID" id="103368619"/>
<protein>
    <submittedName>
        <fullName evidence="13">Myelin regulatory factor-like protein</fullName>
    </submittedName>
</protein>
<keyword evidence="12" id="KW-1185">Reference proteome</keyword>
<name>A0A9Y4TUK3_9TELE</name>
<dbReference type="AlphaFoldDB" id="A0A9Y4TUK3"/>
<dbReference type="InterPro" id="IPR051577">
    <property type="entry name" value="MRF-like"/>
</dbReference>
<evidence type="ECO:0000256" key="9">
    <source>
        <dbReference type="SAM" id="Phobius"/>
    </source>
</evidence>
<dbReference type="InterPro" id="IPR026932">
    <property type="entry name" value="MYRF_ICA"/>
</dbReference>
<keyword evidence="6 9" id="KW-0472">Membrane</keyword>
<evidence type="ECO:0000256" key="8">
    <source>
        <dbReference type="SAM" id="MobiDB-lite"/>
    </source>
</evidence>
<evidence type="ECO:0000259" key="10">
    <source>
        <dbReference type="PROSITE" id="PS51517"/>
    </source>
</evidence>
<evidence type="ECO:0000256" key="4">
    <source>
        <dbReference type="ARBA" id="ARBA00022989"/>
    </source>
</evidence>
<dbReference type="PROSITE" id="PS51517">
    <property type="entry name" value="NDT80"/>
    <property type="match status" value="1"/>
</dbReference>
<dbReference type="InterPro" id="IPR030392">
    <property type="entry name" value="S74_ICA"/>
</dbReference>
<evidence type="ECO:0000256" key="3">
    <source>
        <dbReference type="ARBA" id="ARBA00022692"/>
    </source>
</evidence>
<evidence type="ECO:0000256" key="7">
    <source>
        <dbReference type="PROSITE-ProRule" id="PRU00850"/>
    </source>
</evidence>
<organism evidence="12 13">
    <name type="scientific">Stegastes partitus</name>
    <name type="common">bicolor damselfish</name>
    <dbReference type="NCBI Taxonomy" id="144197"/>
    <lineage>
        <taxon>Eukaryota</taxon>
        <taxon>Metazoa</taxon>
        <taxon>Chordata</taxon>
        <taxon>Craniata</taxon>
        <taxon>Vertebrata</taxon>
        <taxon>Euteleostomi</taxon>
        <taxon>Actinopterygii</taxon>
        <taxon>Neopterygii</taxon>
        <taxon>Teleostei</taxon>
        <taxon>Neoteleostei</taxon>
        <taxon>Acanthomorphata</taxon>
        <taxon>Ovalentaria</taxon>
        <taxon>Pomacentridae</taxon>
        <taxon>Stegastes</taxon>
    </lineage>
</organism>
<keyword evidence="3 9" id="KW-0812">Transmembrane</keyword>
<evidence type="ECO:0000259" key="11">
    <source>
        <dbReference type="PROSITE" id="PS51688"/>
    </source>
</evidence>
<dbReference type="GO" id="GO:0045893">
    <property type="term" value="P:positive regulation of DNA-templated transcription"/>
    <property type="evidence" value="ECO:0007669"/>
    <property type="project" value="TreeGrafter"/>
</dbReference>
<dbReference type="InterPro" id="IPR025719">
    <property type="entry name" value="MYRF_C2"/>
</dbReference>
<proteinExistence type="inferred from homology"/>
<feature type="DNA-binding region" description="NDT80" evidence="7">
    <location>
        <begin position="159"/>
        <end position="438"/>
    </location>
</feature>
<dbReference type="Pfam" id="PF13888">
    <property type="entry name" value="MRF_C2"/>
    <property type="match status" value="1"/>
</dbReference>
<dbReference type="InterPro" id="IPR024061">
    <property type="entry name" value="NDT80_DNA-bd_dom"/>
</dbReference>
<dbReference type="GO" id="GO:0003700">
    <property type="term" value="F:DNA-binding transcription factor activity"/>
    <property type="evidence" value="ECO:0007669"/>
    <property type="project" value="UniProtKB-UniRule"/>
</dbReference>
<feature type="compositionally biased region" description="Polar residues" evidence="8">
    <location>
        <begin position="196"/>
        <end position="205"/>
    </location>
</feature>
<dbReference type="CTD" id="196446"/>
<evidence type="ECO:0000313" key="12">
    <source>
        <dbReference type="Proteomes" id="UP000694891"/>
    </source>
</evidence>
<dbReference type="SUPFAM" id="SSF49417">
    <property type="entry name" value="p53-like transcription factors"/>
    <property type="match status" value="1"/>
</dbReference>
<dbReference type="Proteomes" id="UP000694891">
    <property type="component" value="Unplaced"/>
</dbReference>
<evidence type="ECO:0000256" key="5">
    <source>
        <dbReference type="ARBA" id="ARBA00023125"/>
    </source>
</evidence>
<feature type="transmembrane region" description="Helical" evidence="9">
    <location>
        <begin position="655"/>
        <end position="680"/>
    </location>
</feature>
<keyword evidence="5 7" id="KW-0238">DNA-binding</keyword>
<feature type="domain" description="Peptidase S74" evidence="11">
    <location>
        <begin position="484"/>
        <end position="592"/>
    </location>
</feature>